<evidence type="ECO:0008006" key="6">
    <source>
        <dbReference type="Google" id="ProtNLM"/>
    </source>
</evidence>
<keyword evidence="1" id="KW-0677">Repeat</keyword>
<dbReference type="OrthoDB" id="7464126at2759"/>
<evidence type="ECO:0000313" key="5">
    <source>
        <dbReference type="Proteomes" id="UP000799777"/>
    </source>
</evidence>
<dbReference type="InterPro" id="IPR054471">
    <property type="entry name" value="GPIID_WHD"/>
</dbReference>
<evidence type="ECO:0000259" key="3">
    <source>
        <dbReference type="Pfam" id="PF24883"/>
    </source>
</evidence>
<keyword evidence="5" id="KW-1185">Reference proteome</keyword>
<accession>A0A9P4HFB9</accession>
<proteinExistence type="predicted"/>
<protein>
    <recommendedName>
        <fullName evidence="6">NACHT domain-containing protein</fullName>
    </recommendedName>
</protein>
<dbReference type="Pfam" id="PF24883">
    <property type="entry name" value="NPHP3_N"/>
    <property type="match status" value="1"/>
</dbReference>
<evidence type="ECO:0000313" key="4">
    <source>
        <dbReference type="EMBL" id="KAF2032540.1"/>
    </source>
</evidence>
<dbReference type="InterPro" id="IPR027417">
    <property type="entry name" value="P-loop_NTPase"/>
</dbReference>
<dbReference type="Pfam" id="PF22939">
    <property type="entry name" value="WHD_GPIID"/>
    <property type="match status" value="1"/>
</dbReference>
<evidence type="ECO:0000259" key="2">
    <source>
        <dbReference type="Pfam" id="PF22939"/>
    </source>
</evidence>
<dbReference type="Gene3D" id="3.40.50.300">
    <property type="entry name" value="P-loop containing nucleotide triphosphate hydrolases"/>
    <property type="match status" value="1"/>
</dbReference>
<feature type="domain" description="GPI inositol-deacylase winged helix" evidence="2">
    <location>
        <begin position="501"/>
        <end position="577"/>
    </location>
</feature>
<dbReference type="PANTHER" id="PTHR10039">
    <property type="entry name" value="AMELOGENIN"/>
    <property type="match status" value="1"/>
</dbReference>
<dbReference type="EMBL" id="ML978172">
    <property type="protein sequence ID" value="KAF2032540.1"/>
    <property type="molecule type" value="Genomic_DNA"/>
</dbReference>
<dbReference type="AlphaFoldDB" id="A0A9P4HFB9"/>
<dbReference type="InterPro" id="IPR056884">
    <property type="entry name" value="NPHP3-like_N"/>
</dbReference>
<dbReference type="Proteomes" id="UP000799777">
    <property type="component" value="Unassembled WGS sequence"/>
</dbReference>
<comment type="caution">
    <text evidence="4">The sequence shown here is derived from an EMBL/GenBank/DDBJ whole genome shotgun (WGS) entry which is preliminary data.</text>
</comment>
<sequence length="731" mass="81873">MGSLVLDGALTPQTHTSHEAAIHPHYGIIIYTKNHRPQSTDWAAPAITAKLEMKTDFQQRRAQLLKASPDTGDVMRLTAEVDRKIATGNRCLGLRFTSFLASVQQFAALGNVVVGGSQNIIACGVWSVVRMSILALTKHSSYVENMSIVFMEVGRSSPRYQELALVYSRSQSLQAHMNEYFVVVVRLCQHIIHFGQRSANAQSDLSKWAREIEDEMRILLAKWIEDEAEQNSRFRLTSAKWSKSSARQQELAGKLRVLNSCSTHDQETRWKQLRKMGHTTSFLQGSDYVDWRSSLNSCTLLFLGILGSGKSVMLANIVDDLNLFVGKDRKSTSVVYFFVRHDMPASSETRTIIGSIVRQLLRSKHAPLHTPEDGPDSLDIEDMLKLSGSSLRPNHRVFLVLDGLDACGVTDREQVIKFFSQLQGFYTTGKLILSDPSLILSIQDALLAGSRGMFLWVALQLNSICALHTDDEMRRALESLPEDLSVIYFQVLKRHQRPAAKYQQHVLQLITASQRPLTTEELREALSVIPGDTTRDPARLVNDVYAVLTTCGCLVITDEEELTLRFIHPTLKQFLVEGYVDKGRDRVTMRDRHSEMANIIVTYLNYGIVGTDVSTFCVPRVAVGAAPAHIIRSTMPTQGSAQAFALKLLKLRKRPDFDIGKTIADQYGGNGPMQAMEHPFLKYAHSYCLQHVANGFRNAPHIRKLLPRLLAQENAPRTGKIWEVASKSSKS</sequence>
<dbReference type="PANTHER" id="PTHR10039:SF10">
    <property type="entry name" value="NACHT DOMAIN-CONTAINING PROTEIN"/>
    <property type="match status" value="1"/>
</dbReference>
<evidence type="ECO:0000256" key="1">
    <source>
        <dbReference type="ARBA" id="ARBA00022737"/>
    </source>
</evidence>
<reference evidence="4" key="1">
    <citation type="journal article" date="2020" name="Stud. Mycol.">
        <title>101 Dothideomycetes genomes: a test case for predicting lifestyles and emergence of pathogens.</title>
        <authorList>
            <person name="Haridas S."/>
            <person name="Albert R."/>
            <person name="Binder M."/>
            <person name="Bloem J."/>
            <person name="Labutti K."/>
            <person name="Salamov A."/>
            <person name="Andreopoulos B."/>
            <person name="Baker S."/>
            <person name="Barry K."/>
            <person name="Bills G."/>
            <person name="Bluhm B."/>
            <person name="Cannon C."/>
            <person name="Castanera R."/>
            <person name="Culley D."/>
            <person name="Daum C."/>
            <person name="Ezra D."/>
            <person name="Gonzalez J."/>
            <person name="Henrissat B."/>
            <person name="Kuo A."/>
            <person name="Liang C."/>
            <person name="Lipzen A."/>
            <person name="Lutzoni F."/>
            <person name="Magnuson J."/>
            <person name="Mondo S."/>
            <person name="Nolan M."/>
            <person name="Ohm R."/>
            <person name="Pangilinan J."/>
            <person name="Park H.-J."/>
            <person name="Ramirez L."/>
            <person name="Alfaro M."/>
            <person name="Sun H."/>
            <person name="Tritt A."/>
            <person name="Yoshinaga Y."/>
            <person name="Zwiers L.-H."/>
            <person name="Turgeon B."/>
            <person name="Goodwin S."/>
            <person name="Spatafora J."/>
            <person name="Crous P."/>
            <person name="Grigoriev I."/>
        </authorList>
    </citation>
    <scope>NUCLEOTIDE SEQUENCE</scope>
    <source>
        <strain evidence="4">CBS 110217</strain>
    </source>
</reference>
<feature type="domain" description="Nephrocystin 3-like N-terminal" evidence="3">
    <location>
        <begin position="280"/>
        <end position="422"/>
    </location>
</feature>
<name>A0A9P4HFB9_9PLEO</name>
<dbReference type="SUPFAM" id="SSF52540">
    <property type="entry name" value="P-loop containing nucleoside triphosphate hydrolases"/>
    <property type="match status" value="1"/>
</dbReference>
<gene>
    <name evidence="4" type="ORF">EK21DRAFT_98924</name>
</gene>
<organism evidence="4 5">
    <name type="scientific">Setomelanomma holmii</name>
    <dbReference type="NCBI Taxonomy" id="210430"/>
    <lineage>
        <taxon>Eukaryota</taxon>
        <taxon>Fungi</taxon>
        <taxon>Dikarya</taxon>
        <taxon>Ascomycota</taxon>
        <taxon>Pezizomycotina</taxon>
        <taxon>Dothideomycetes</taxon>
        <taxon>Pleosporomycetidae</taxon>
        <taxon>Pleosporales</taxon>
        <taxon>Pleosporineae</taxon>
        <taxon>Phaeosphaeriaceae</taxon>
        <taxon>Setomelanomma</taxon>
    </lineage>
</organism>